<organism evidence="1 2">
    <name type="scientific">Staphylococcus phage MCE-2014</name>
    <dbReference type="NCBI Taxonomy" id="1524910"/>
    <lineage>
        <taxon>Viruses</taxon>
        <taxon>Duplodnaviria</taxon>
        <taxon>Heunggongvirae</taxon>
        <taxon>Uroviricota</taxon>
        <taxon>Caudoviricetes</taxon>
        <taxon>Herelleviridae</taxon>
        <taxon>Twortvirinae</taxon>
        <taxon>Kayvirus</taxon>
        <taxon>Kayvirus MCE2014</taxon>
    </lineage>
</organism>
<evidence type="ECO:0000313" key="1">
    <source>
        <dbReference type="EMBL" id="AII26910.1"/>
    </source>
</evidence>
<dbReference type="GeneID" id="22276258"/>
<dbReference type="Proteomes" id="UP000028960">
    <property type="component" value="Segment"/>
</dbReference>
<sequence>MDKEINNLVSQVETIKSKIQEGNYIDRGTFKDLEVEVAELRKMIVSIDKDVAVNSEKQSAIYVQLERLDEKISELAESTKTKDTKKKDTTEKVLLLVLGAILSFVFNKFA</sequence>
<dbReference type="RefSeq" id="YP_009098000.1">
    <property type="nucleotide sequence ID" value="NC_025416.1"/>
</dbReference>
<accession>A0A076G4M8</accession>
<keyword evidence="2" id="KW-1185">Reference proteome</keyword>
<proteinExistence type="predicted"/>
<evidence type="ECO:0000313" key="2">
    <source>
        <dbReference type="Proteomes" id="UP000028960"/>
    </source>
</evidence>
<dbReference type="KEGG" id="vg:22276258"/>
<evidence type="ECO:0008006" key="3">
    <source>
        <dbReference type="Google" id="ProtNLM"/>
    </source>
</evidence>
<dbReference type="EMBL" id="KJ888149">
    <property type="protein sequence ID" value="AII26910.1"/>
    <property type="molecule type" value="Genomic_DNA"/>
</dbReference>
<reference evidence="1 2" key="1">
    <citation type="journal article" date="2014" name="Appl. Environ. Microbiol.">
        <title>Combined Use of Bacteriophage K and a Novel Bacteriophage To Reduce Staphylococcus aureus Biofilm Formation.</title>
        <authorList>
            <person name="Alves D.R."/>
            <person name="Gaudion A."/>
            <person name="Bean J.E."/>
            <person name="Perez Esteban P."/>
            <person name="Arnot T.C."/>
            <person name="Harper D.R."/>
            <person name="Kot W."/>
            <person name="Hansen L.H."/>
            <person name="Enright M.C."/>
            <person name="Jenkins A.T."/>
        </authorList>
    </citation>
    <scope>NUCLEOTIDE SEQUENCE [LARGE SCALE GENOMIC DNA]</scope>
</reference>
<protein>
    <recommendedName>
        <fullName evidence="3">DmcA</fullName>
    </recommendedName>
</protein>
<dbReference type="SMR" id="A0A076G4M8"/>
<name>A0A076G4M8_9CAUD</name>